<dbReference type="PANTHER" id="PTHR11699">
    <property type="entry name" value="ALDEHYDE DEHYDROGENASE-RELATED"/>
    <property type="match status" value="1"/>
</dbReference>
<dbReference type="InterPro" id="IPR016163">
    <property type="entry name" value="Ald_DH_C"/>
</dbReference>
<dbReference type="AlphaFoldDB" id="A0A5R9KXK5"/>
<proteinExistence type="inferred from homology"/>
<accession>A0A5R9KXK5</accession>
<comment type="similarity">
    <text evidence="1 4">Belongs to the aldehyde dehydrogenase family.</text>
</comment>
<dbReference type="Gene3D" id="3.40.605.10">
    <property type="entry name" value="Aldehyde Dehydrogenase, Chain A, domain 1"/>
    <property type="match status" value="1"/>
</dbReference>
<evidence type="ECO:0000259" key="5">
    <source>
        <dbReference type="Pfam" id="PF00171"/>
    </source>
</evidence>
<keyword evidence="7" id="KW-1185">Reference proteome</keyword>
<feature type="active site" evidence="3">
    <location>
        <position position="231"/>
    </location>
</feature>
<evidence type="ECO:0000313" key="7">
    <source>
        <dbReference type="Proteomes" id="UP000306402"/>
    </source>
</evidence>
<dbReference type="RefSeq" id="WP_138366213.1">
    <property type="nucleotide sequence ID" value="NZ_VCEJ01000004.1"/>
</dbReference>
<evidence type="ECO:0000256" key="3">
    <source>
        <dbReference type="PROSITE-ProRule" id="PRU10007"/>
    </source>
</evidence>
<dbReference type="InterPro" id="IPR016162">
    <property type="entry name" value="Ald_DH_N"/>
</dbReference>
<sequence>MAIQKTISPIDGSVYVERELAEADAVEAALNNAVSAQKEWRKTSLAEREAICRKAVEYFLNNADEIGLELTWQMGRPIRYTANEIRKGFQERANYMISVAGKALADVEVEEISGFKRFIRRDPLGVIFVVAPWNYPYLTSVNSVIPAIMSGNAVILKHAKQTPLCAERYAAAFEYAGLPTGVFQYLHLSHEQVAQVIGDERIDYVAFTGSVEGGHAVQKAINARFIIGGLELGGKDPAYVRADANLADAVENLVDGSFFNSGQSCCGIERIYVHQDIYDQFVSDFAELTKTYTLGNPLDQDTTLGPMVRTSAADFAQKQIDEAIAQGATALIDTTLFSAHKSGTPYLAPQVLINVNHEMEVMSEETFAPVVGIMPVSSDEEAIKLMNDSQYGLTASIWTKDIDAAIKIGEQVETGTWFMNRCDYLDPALAWTGVKNSGRGVTLSTVGYEALTRPKSFHLKINA</sequence>
<dbReference type="SUPFAM" id="SSF53720">
    <property type="entry name" value="ALDH-like"/>
    <property type="match status" value="1"/>
</dbReference>
<dbReference type="CDD" id="cd07102">
    <property type="entry name" value="ALDH_EDX86601"/>
    <property type="match status" value="1"/>
</dbReference>
<dbReference type="Gene3D" id="3.40.309.10">
    <property type="entry name" value="Aldehyde Dehydrogenase, Chain A, domain 2"/>
    <property type="match status" value="1"/>
</dbReference>
<organism evidence="6 7">
    <name type="scientific">Dyadobacter luticola</name>
    <dbReference type="NCBI Taxonomy" id="1979387"/>
    <lineage>
        <taxon>Bacteria</taxon>
        <taxon>Pseudomonadati</taxon>
        <taxon>Bacteroidota</taxon>
        <taxon>Cytophagia</taxon>
        <taxon>Cytophagales</taxon>
        <taxon>Spirosomataceae</taxon>
        <taxon>Dyadobacter</taxon>
    </lineage>
</organism>
<name>A0A5R9KXK5_9BACT</name>
<dbReference type="FunFam" id="3.40.309.10:FF:000009">
    <property type="entry name" value="Aldehyde dehydrogenase A"/>
    <property type="match status" value="1"/>
</dbReference>
<dbReference type="InterPro" id="IPR015590">
    <property type="entry name" value="Aldehyde_DH_dom"/>
</dbReference>
<evidence type="ECO:0000256" key="4">
    <source>
        <dbReference type="RuleBase" id="RU003345"/>
    </source>
</evidence>
<dbReference type="GO" id="GO:0016620">
    <property type="term" value="F:oxidoreductase activity, acting on the aldehyde or oxo group of donors, NAD or NADP as acceptor"/>
    <property type="evidence" value="ECO:0007669"/>
    <property type="project" value="InterPro"/>
</dbReference>
<evidence type="ECO:0000256" key="2">
    <source>
        <dbReference type="ARBA" id="ARBA00023002"/>
    </source>
</evidence>
<dbReference type="OrthoDB" id="9762913at2"/>
<dbReference type="PROSITE" id="PS00070">
    <property type="entry name" value="ALDEHYDE_DEHYDR_CYS"/>
    <property type="match status" value="1"/>
</dbReference>
<keyword evidence="2 4" id="KW-0560">Oxidoreductase</keyword>
<comment type="caution">
    <text evidence="6">The sequence shown here is derived from an EMBL/GenBank/DDBJ whole genome shotgun (WGS) entry which is preliminary data.</text>
</comment>
<dbReference type="Pfam" id="PF00171">
    <property type="entry name" value="Aldedh"/>
    <property type="match status" value="1"/>
</dbReference>
<protein>
    <submittedName>
        <fullName evidence="6">Aldehyde dehydrogenase family protein</fullName>
    </submittedName>
</protein>
<evidence type="ECO:0000256" key="1">
    <source>
        <dbReference type="ARBA" id="ARBA00009986"/>
    </source>
</evidence>
<gene>
    <name evidence="6" type="ORF">FEN17_15280</name>
</gene>
<dbReference type="InterPro" id="IPR029510">
    <property type="entry name" value="Ald_DH_CS_GLU"/>
</dbReference>
<dbReference type="EMBL" id="VCEJ01000004">
    <property type="protein sequence ID" value="TLV00839.1"/>
    <property type="molecule type" value="Genomic_DNA"/>
</dbReference>
<feature type="domain" description="Aldehyde dehydrogenase" evidence="5">
    <location>
        <begin position="5"/>
        <end position="456"/>
    </location>
</feature>
<dbReference type="InterPro" id="IPR016161">
    <property type="entry name" value="Ald_DH/histidinol_DH"/>
</dbReference>
<dbReference type="PROSITE" id="PS00687">
    <property type="entry name" value="ALDEHYDE_DEHYDR_GLU"/>
    <property type="match status" value="1"/>
</dbReference>
<dbReference type="InterPro" id="IPR016160">
    <property type="entry name" value="Ald_DH_CS_CYS"/>
</dbReference>
<reference evidence="6 7" key="1">
    <citation type="submission" date="2019-05" db="EMBL/GenBank/DDBJ databases">
        <authorList>
            <person name="Qu J.-H."/>
        </authorList>
    </citation>
    <scope>NUCLEOTIDE SEQUENCE [LARGE SCALE GENOMIC DNA]</scope>
    <source>
        <strain evidence="6 7">T17</strain>
    </source>
</reference>
<dbReference type="Proteomes" id="UP000306402">
    <property type="component" value="Unassembled WGS sequence"/>
</dbReference>
<evidence type="ECO:0000313" key="6">
    <source>
        <dbReference type="EMBL" id="TLV00839.1"/>
    </source>
</evidence>